<accession>A0A1V6U116</accession>
<dbReference type="Proteomes" id="UP000191285">
    <property type="component" value="Unassembled WGS sequence"/>
</dbReference>
<evidence type="ECO:0000313" key="2">
    <source>
        <dbReference type="EMBL" id="OQE32267.1"/>
    </source>
</evidence>
<dbReference type="InterPro" id="IPR011009">
    <property type="entry name" value="Kinase-like_dom_sf"/>
</dbReference>
<evidence type="ECO:0000313" key="3">
    <source>
        <dbReference type="Proteomes" id="UP000191285"/>
    </source>
</evidence>
<dbReference type="PANTHER" id="PTHR21310:SF48">
    <property type="entry name" value="AMINOGLYCOSIDE PHOSPHOTRANSFERASE DOMAIN-CONTAINING PROTEIN"/>
    <property type="match status" value="1"/>
</dbReference>
<evidence type="ECO:0000259" key="1">
    <source>
        <dbReference type="Pfam" id="PF01636"/>
    </source>
</evidence>
<dbReference type="Pfam" id="PF01636">
    <property type="entry name" value="APH"/>
    <property type="match status" value="1"/>
</dbReference>
<dbReference type="PANTHER" id="PTHR21310">
    <property type="entry name" value="AMINOGLYCOSIDE PHOSPHOTRANSFERASE-RELATED-RELATED"/>
    <property type="match status" value="1"/>
</dbReference>
<dbReference type="OrthoDB" id="4177236at2759"/>
<sequence length="297" mass="34226">MDPNSEPLPSLPTTDEIRACTNNLWETQCYKVVALNDDVVVKFGGGINTWEGQALNYLERHVPAVPAPRLYAMYYESKQLFLVMSRAPGVPLNTIWSSLADSEKGDIVAKLQSIFDTMRKAECLWPDFYGSLDGGGVHHYLFWNQHERGDRSDHQKILGPYTGELAFVAGLVGNYRASVERNKQPDYKARYYEKYPPQVLQGHRPTLTHGDVQQKNIMVAESQDRRNDQGGRSFDVVLIDWENSGWFPDFWEFFTASDPFIFQWDEDWSSRVQEFIRVFPVETAMMQIFDRDLAMFG</sequence>
<dbReference type="AlphaFoldDB" id="A0A1V6U116"/>
<organism evidence="2 3">
    <name type="scientific">Penicillium steckii</name>
    <dbReference type="NCBI Taxonomy" id="303698"/>
    <lineage>
        <taxon>Eukaryota</taxon>
        <taxon>Fungi</taxon>
        <taxon>Dikarya</taxon>
        <taxon>Ascomycota</taxon>
        <taxon>Pezizomycotina</taxon>
        <taxon>Eurotiomycetes</taxon>
        <taxon>Eurotiomycetidae</taxon>
        <taxon>Eurotiales</taxon>
        <taxon>Aspergillaceae</taxon>
        <taxon>Penicillium</taxon>
    </lineage>
</organism>
<dbReference type="InterPro" id="IPR002575">
    <property type="entry name" value="Aminoglycoside_PTrfase"/>
</dbReference>
<dbReference type="Gene3D" id="3.90.1200.10">
    <property type="match status" value="1"/>
</dbReference>
<keyword evidence="3" id="KW-1185">Reference proteome</keyword>
<dbReference type="SUPFAM" id="SSF56112">
    <property type="entry name" value="Protein kinase-like (PK-like)"/>
    <property type="match status" value="1"/>
</dbReference>
<dbReference type="InterPro" id="IPR051678">
    <property type="entry name" value="AGP_Transferase"/>
</dbReference>
<dbReference type="EMBL" id="MLKD01000001">
    <property type="protein sequence ID" value="OQE32267.1"/>
    <property type="molecule type" value="Genomic_DNA"/>
</dbReference>
<feature type="domain" description="Aminoglycoside phosphotransferase" evidence="1">
    <location>
        <begin position="51"/>
        <end position="266"/>
    </location>
</feature>
<proteinExistence type="predicted"/>
<reference evidence="3" key="1">
    <citation type="journal article" date="2017" name="Nat. Microbiol.">
        <title>Global analysis of biosynthetic gene clusters reveals vast potential of secondary metabolite production in Penicillium species.</title>
        <authorList>
            <person name="Nielsen J.C."/>
            <person name="Grijseels S."/>
            <person name="Prigent S."/>
            <person name="Ji B."/>
            <person name="Dainat J."/>
            <person name="Nielsen K.F."/>
            <person name="Frisvad J.C."/>
            <person name="Workman M."/>
            <person name="Nielsen J."/>
        </authorList>
    </citation>
    <scope>NUCLEOTIDE SEQUENCE [LARGE SCALE GENOMIC DNA]</scope>
    <source>
        <strain evidence="3">IBT 24891</strain>
    </source>
</reference>
<protein>
    <recommendedName>
        <fullName evidence="1">Aminoglycoside phosphotransferase domain-containing protein</fullName>
    </recommendedName>
</protein>
<gene>
    <name evidence="2" type="ORF">PENSTE_c001G03435</name>
</gene>
<name>A0A1V6U116_9EURO</name>
<comment type="caution">
    <text evidence="2">The sequence shown here is derived from an EMBL/GenBank/DDBJ whole genome shotgun (WGS) entry which is preliminary data.</text>
</comment>